<name>A0LG21_SYNFM</name>
<dbReference type="HOGENOM" id="CLU_012124_0_0_7"/>
<organism evidence="4 5">
    <name type="scientific">Syntrophobacter fumaroxidans (strain DSM 10017 / MPOB)</name>
    <dbReference type="NCBI Taxonomy" id="335543"/>
    <lineage>
        <taxon>Bacteria</taxon>
        <taxon>Pseudomonadati</taxon>
        <taxon>Thermodesulfobacteriota</taxon>
        <taxon>Syntrophobacteria</taxon>
        <taxon>Syntrophobacterales</taxon>
        <taxon>Syntrophobacteraceae</taxon>
        <taxon>Syntrophobacter</taxon>
    </lineage>
</organism>
<dbReference type="PANTHER" id="PTHR43283">
    <property type="entry name" value="BETA-LACTAMASE-RELATED"/>
    <property type="match status" value="1"/>
</dbReference>
<feature type="region of interest" description="Disordered" evidence="2">
    <location>
        <begin position="1"/>
        <end position="26"/>
    </location>
</feature>
<keyword evidence="5" id="KW-1185">Reference proteome</keyword>
<dbReference type="GO" id="GO:0016787">
    <property type="term" value="F:hydrolase activity"/>
    <property type="evidence" value="ECO:0007669"/>
    <property type="project" value="UniProtKB-KW"/>
</dbReference>
<accession>A0LG21</accession>
<dbReference type="SUPFAM" id="SSF56601">
    <property type="entry name" value="beta-lactamase/transpeptidase-like"/>
    <property type="match status" value="1"/>
</dbReference>
<reference evidence="4 5" key="1">
    <citation type="submission" date="2006-10" db="EMBL/GenBank/DDBJ databases">
        <title>Complete sequence of Syntrophobacter fumaroxidans MPOB.</title>
        <authorList>
            <consortium name="US DOE Joint Genome Institute"/>
            <person name="Copeland A."/>
            <person name="Lucas S."/>
            <person name="Lapidus A."/>
            <person name="Barry K."/>
            <person name="Detter J.C."/>
            <person name="Glavina del Rio T."/>
            <person name="Hammon N."/>
            <person name="Israni S."/>
            <person name="Pitluck S."/>
            <person name="Goltsman E.G."/>
            <person name="Martinez M."/>
            <person name="Schmutz J."/>
            <person name="Larimer F."/>
            <person name="Land M."/>
            <person name="Hauser L."/>
            <person name="Kyrpides N."/>
            <person name="Kim E."/>
            <person name="Boone D.R."/>
            <person name="Brockman F."/>
            <person name="Culley D."/>
            <person name="Ferry J."/>
            <person name="Gunsalus R."/>
            <person name="McInerney M.J."/>
            <person name="Morrison M."/>
            <person name="Plugge C."/>
            <person name="Rohlin L."/>
            <person name="Scholten J."/>
            <person name="Sieber J."/>
            <person name="Stams A.J.M."/>
            <person name="Worm P."/>
            <person name="Henstra A.M."/>
            <person name="Richardson P."/>
        </authorList>
    </citation>
    <scope>NUCLEOTIDE SEQUENCE [LARGE SCALE GENOMIC DNA]</scope>
    <source>
        <strain evidence="5">DSM 10017 / MPOB</strain>
    </source>
</reference>
<feature type="domain" description="Beta-lactamase-related" evidence="3">
    <location>
        <begin position="67"/>
        <end position="379"/>
    </location>
</feature>
<evidence type="ECO:0000313" key="4">
    <source>
        <dbReference type="EMBL" id="ABK16373.1"/>
    </source>
</evidence>
<dbReference type="Gene3D" id="3.40.710.10">
    <property type="entry name" value="DD-peptidase/beta-lactamase superfamily"/>
    <property type="match status" value="1"/>
</dbReference>
<dbReference type="STRING" id="335543.Sfum_0674"/>
<evidence type="ECO:0000256" key="1">
    <source>
        <dbReference type="ARBA" id="ARBA00022801"/>
    </source>
</evidence>
<evidence type="ECO:0000313" key="5">
    <source>
        <dbReference type="Proteomes" id="UP000001784"/>
    </source>
</evidence>
<dbReference type="PANTHER" id="PTHR43283:SF11">
    <property type="entry name" value="BETA-LACTAMASE-RELATED DOMAIN-CONTAINING PROTEIN"/>
    <property type="match status" value="1"/>
</dbReference>
<gene>
    <name evidence="4" type="ordered locus">Sfum_0674</name>
</gene>
<sequence>MRQRTPAPDSVPSEETTVASPKITGTDRHLHLRPRRSCDNGDLPLAYAATIAASGAEIVKELAGSESKTTAVSVALVDHERLLWAEAFGSIDRAHGAAPTTETLFCIASCSKVIAAVAAMILVDRGMVELDAPLVRYVTDFRMADDEPWRDITVRMLLNHSSGLPGIHFPNVLTVVPFHGYAAQVRDMLATERLKHAPGEMAVYGNDGFMLVECLVTAVTGQPYTEFVEQEILKPLGMNHSRFALEPFAPGSFAPGLDEAGRPEPQEYTNIYSSGLFSTPSDLGNLAMMFLNGGRRGGRRILSAAAVAEMGRDQTVNLAFNPVTDHHVHFGLGWDGILQGGLAAAGVTGWHKAGDADHYHSYFIVAPDERLAVVVMVTNSMGIGSIATPLAERVLLHALAERGRIARLPVPPEPATLPAIPAGDGEPAAFTGIYAGSYGLYRLDVGADRTLTLSSFVNDRWHPAPEGLRLRQDGRFVADSCPERAYRGFVAAGRRYLAVRAPFGMGHYDMELPVGHELLPGQPLSARWQARVGRRWLTANEPCSAFLALGRQPPLICLGEVQGLEGYLAVSLRSAGLDLAQVVDPRDSDHVARMCLKIPIDNGWGLSDLVIEAREGEEWILWCGTRYRPLETVPAPESGRGTVTIGPEGLGEWFRCPAASALTLAGACSWYLYNAEFDLKDWGMGEKTIVGSVDDGSYLLLYGAPGTTVTLTLQP</sequence>
<dbReference type="Proteomes" id="UP000001784">
    <property type="component" value="Chromosome"/>
</dbReference>
<dbReference type="InterPro" id="IPR012338">
    <property type="entry name" value="Beta-lactam/transpept-like"/>
</dbReference>
<dbReference type="eggNOG" id="COG1680">
    <property type="taxonomic scope" value="Bacteria"/>
</dbReference>
<dbReference type="Pfam" id="PF00144">
    <property type="entry name" value="Beta-lactamase"/>
    <property type="match status" value="1"/>
</dbReference>
<protein>
    <submittedName>
        <fullName evidence="4">Beta-lactamase</fullName>
    </submittedName>
</protein>
<dbReference type="KEGG" id="sfu:Sfum_0674"/>
<evidence type="ECO:0000256" key="2">
    <source>
        <dbReference type="SAM" id="MobiDB-lite"/>
    </source>
</evidence>
<evidence type="ECO:0000259" key="3">
    <source>
        <dbReference type="Pfam" id="PF00144"/>
    </source>
</evidence>
<proteinExistence type="predicted"/>
<dbReference type="InterPro" id="IPR050789">
    <property type="entry name" value="Diverse_Enzym_Activities"/>
</dbReference>
<dbReference type="InParanoid" id="A0LG21"/>
<dbReference type="InterPro" id="IPR001466">
    <property type="entry name" value="Beta-lactam-related"/>
</dbReference>
<dbReference type="OrthoDB" id="5524666at2"/>
<dbReference type="AlphaFoldDB" id="A0LG21"/>
<keyword evidence="1" id="KW-0378">Hydrolase</keyword>
<dbReference type="EMBL" id="CP000478">
    <property type="protein sequence ID" value="ABK16373.1"/>
    <property type="molecule type" value="Genomic_DNA"/>
</dbReference>